<dbReference type="GO" id="GO:0008379">
    <property type="term" value="F:thioredoxin peroxidase activity"/>
    <property type="evidence" value="ECO:0007669"/>
    <property type="project" value="TreeGrafter"/>
</dbReference>
<name>A0A388LEH1_CHABU</name>
<comment type="caution">
    <text evidence="9">The sequence shown here is derived from an EMBL/GenBank/DDBJ whole genome shotgun (WGS) entry which is preliminary data.</text>
</comment>
<keyword evidence="3" id="KW-0049">Antioxidant</keyword>
<gene>
    <name evidence="9" type="ORF">CBR_g31073</name>
</gene>
<protein>
    <recommendedName>
        <fullName evidence="7">Thioredoxin-dependent peroxiredoxin Q</fullName>
    </recommendedName>
</protein>
<keyword evidence="6" id="KW-0676">Redox-active center</keyword>
<evidence type="ECO:0000256" key="3">
    <source>
        <dbReference type="ARBA" id="ARBA00022862"/>
    </source>
</evidence>
<evidence type="ECO:0000256" key="4">
    <source>
        <dbReference type="ARBA" id="ARBA00023002"/>
    </source>
</evidence>
<dbReference type="CDD" id="cd03017">
    <property type="entry name" value="PRX_BCP"/>
    <property type="match status" value="1"/>
</dbReference>
<dbReference type="SUPFAM" id="SSF52833">
    <property type="entry name" value="Thioredoxin-like"/>
    <property type="match status" value="1"/>
</dbReference>
<dbReference type="InterPro" id="IPR012337">
    <property type="entry name" value="RNaseH-like_sf"/>
</dbReference>
<dbReference type="Gene3D" id="3.10.10.10">
    <property type="entry name" value="HIV Type 1 Reverse Transcriptase, subunit A, domain 1"/>
    <property type="match status" value="1"/>
</dbReference>
<dbReference type="GO" id="GO:0009543">
    <property type="term" value="C:chloroplast thylakoid lumen"/>
    <property type="evidence" value="ECO:0007669"/>
    <property type="project" value="UniProtKB-SubCell"/>
</dbReference>
<dbReference type="EMBL" id="BFEA01000351">
    <property type="protein sequence ID" value="GBG80613.1"/>
    <property type="molecule type" value="Genomic_DNA"/>
</dbReference>
<dbReference type="Pfam" id="PF00665">
    <property type="entry name" value="rve"/>
    <property type="match status" value="1"/>
</dbReference>
<evidence type="ECO:0000256" key="7">
    <source>
        <dbReference type="ARBA" id="ARBA00042163"/>
    </source>
</evidence>
<dbReference type="GO" id="GO:0015074">
    <property type="term" value="P:DNA integration"/>
    <property type="evidence" value="ECO:0007669"/>
    <property type="project" value="InterPro"/>
</dbReference>
<comment type="subcellular location">
    <subcellularLocation>
        <location evidence="1">Plastid</location>
        <location evidence="1">Chloroplast thylakoid lumen</location>
    </subcellularLocation>
</comment>
<dbReference type="OrthoDB" id="338622at2759"/>
<dbReference type="Gramene" id="GBG80613">
    <property type="protein sequence ID" value="GBG80613"/>
    <property type="gene ID" value="CBR_g31073"/>
</dbReference>
<dbReference type="PANTHER" id="PTHR42801">
    <property type="entry name" value="THIOREDOXIN-DEPENDENT PEROXIDE REDUCTASE"/>
    <property type="match status" value="1"/>
</dbReference>
<organism evidence="9 10">
    <name type="scientific">Chara braunii</name>
    <name type="common">Braun's stonewort</name>
    <dbReference type="NCBI Taxonomy" id="69332"/>
    <lineage>
        <taxon>Eukaryota</taxon>
        <taxon>Viridiplantae</taxon>
        <taxon>Streptophyta</taxon>
        <taxon>Charophyceae</taxon>
        <taxon>Charales</taxon>
        <taxon>Characeae</taxon>
        <taxon>Chara</taxon>
    </lineage>
</organism>
<dbReference type="InterPro" id="IPR001584">
    <property type="entry name" value="Integrase_cat-core"/>
</dbReference>
<evidence type="ECO:0000313" key="10">
    <source>
        <dbReference type="Proteomes" id="UP000265515"/>
    </source>
</evidence>
<dbReference type="GO" id="GO:0034599">
    <property type="term" value="P:cellular response to oxidative stress"/>
    <property type="evidence" value="ECO:0007669"/>
    <property type="project" value="TreeGrafter"/>
</dbReference>
<dbReference type="PROSITE" id="PS50994">
    <property type="entry name" value="INTEGRASE"/>
    <property type="match status" value="1"/>
</dbReference>
<dbReference type="InterPro" id="IPR021109">
    <property type="entry name" value="Peptidase_aspartic_dom_sf"/>
</dbReference>
<dbReference type="STRING" id="69332.A0A388LEH1"/>
<dbReference type="Pfam" id="PF00578">
    <property type="entry name" value="AhpC-TSA"/>
    <property type="match status" value="1"/>
</dbReference>
<evidence type="ECO:0000313" key="9">
    <source>
        <dbReference type="EMBL" id="GBG80613.1"/>
    </source>
</evidence>
<dbReference type="PANTHER" id="PTHR42801:SF4">
    <property type="entry name" value="AHPC_TSA FAMILY PROTEIN"/>
    <property type="match status" value="1"/>
</dbReference>
<dbReference type="InterPro" id="IPR036249">
    <property type="entry name" value="Thioredoxin-like_sf"/>
</dbReference>
<sequence length="415" mass="46431">MVVNDYLQDVECSFSYAGGELRHRVSFLVSDKLPMDMLLGMYYLSVAQPQFDWDRKLVKHTLPGGGTARLRKFKASSLIGSHGCMCATAFYNYYKQNQEEGMYLVYVSAAGEPVKMSPEVEGVVAKYPDLFEEPTGVVEREVVHAIEIIPGSSIPKGRIYWMSPGELDELRRQLKEIVEKGLLEGQATYSGSSWAPEAPPIPERPGESLSMDFMNTLVTSKSGMRYIYAIVDRFSKFARLVAMSATTKTEYVIKMFKENWVSDFGLPKSIVSDRDVRFTSELWKAAAAEQGTQLQMTSGNHPEANGQAEEMNRVACAFRDAYQDLRRAGAVVIGVSSDSPESHKEFAKKYDLPYVLLSDEGGEARKEWGVPGDLFGILPGRQTYVIDKKGIVQMVFNNQFQPEKHVDEALKILTA</sequence>
<feature type="domain" description="Integrase catalytic" evidence="8">
    <location>
        <begin position="201"/>
        <end position="379"/>
    </location>
</feature>
<dbReference type="AlphaFoldDB" id="A0A388LEH1"/>
<dbReference type="InterPro" id="IPR050924">
    <property type="entry name" value="Peroxiredoxin_BCP/PrxQ"/>
</dbReference>
<keyword evidence="10" id="KW-1185">Reference proteome</keyword>
<evidence type="ECO:0000256" key="1">
    <source>
        <dbReference type="ARBA" id="ARBA00004456"/>
    </source>
</evidence>
<dbReference type="Gene3D" id="3.40.30.10">
    <property type="entry name" value="Glutaredoxin"/>
    <property type="match status" value="1"/>
</dbReference>
<keyword evidence="2" id="KW-0575">Peroxidase</keyword>
<reference evidence="9 10" key="1">
    <citation type="journal article" date="2018" name="Cell">
        <title>The Chara Genome: Secondary Complexity and Implications for Plant Terrestrialization.</title>
        <authorList>
            <person name="Nishiyama T."/>
            <person name="Sakayama H."/>
            <person name="Vries J.D."/>
            <person name="Buschmann H."/>
            <person name="Saint-Marcoux D."/>
            <person name="Ullrich K.K."/>
            <person name="Haas F.B."/>
            <person name="Vanderstraeten L."/>
            <person name="Becker D."/>
            <person name="Lang D."/>
            <person name="Vosolsobe S."/>
            <person name="Rombauts S."/>
            <person name="Wilhelmsson P.K.I."/>
            <person name="Janitza P."/>
            <person name="Kern R."/>
            <person name="Heyl A."/>
            <person name="Rumpler F."/>
            <person name="Villalobos L.I.A.C."/>
            <person name="Clay J.M."/>
            <person name="Skokan R."/>
            <person name="Toyoda A."/>
            <person name="Suzuki Y."/>
            <person name="Kagoshima H."/>
            <person name="Schijlen E."/>
            <person name="Tajeshwar N."/>
            <person name="Catarino B."/>
            <person name="Hetherington A.J."/>
            <person name="Saltykova A."/>
            <person name="Bonnot C."/>
            <person name="Breuninger H."/>
            <person name="Symeonidi A."/>
            <person name="Radhakrishnan G.V."/>
            <person name="Van Nieuwerburgh F."/>
            <person name="Deforce D."/>
            <person name="Chang C."/>
            <person name="Karol K.G."/>
            <person name="Hedrich R."/>
            <person name="Ulvskov P."/>
            <person name="Glockner G."/>
            <person name="Delwiche C.F."/>
            <person name="Petrasek J."/>
            <person name="Van de Peer Y."/>
            <person name="Friml J."/>
            <person name="Beilby M."/>
            <person name="Dolan L."/>
            <person name="Kohara Y."/>
            <person name="Sugano S."/>
            <person name="Fujiyama A."/>
            <person name="Delaux P.-M."/>
            <person name="Quint M."/>
            <person name="TheiBen G."/>
            <person name="Hagemann M."/>
            <person name="Harholt J."/>
            <person name="Dunand C."/>
            <person name="Zachgo S."/>
            <person name="Langdale J."/>
            <person name="Maumus F."/>
            <person name="Straeten D.V.D."/>
            <person name="Gould S.B."/>
            <person name="Rensing S.A."/>
        </authorList>
    </citation>
    <scope>NUCLEOTIDE SEQUENCE [LARGE SCALE GENOMIC DNA]</scope>
    <source>
        <strain evidence="9 10">S276</strain>
    </source>
</reference>
<dbReference type="Gene3D" id="2.40.70.10">
    <property type="entry name" value="Acid Proteases"/>
    <property type="match status" value="1"/>
</dbReference>
<dbReference type="InterPro" id="IPR000866">
    <property type="entry name" value="AhpC/TSA"/>
</dbReference>
<dbReference type="GO" id="GO:0045454">
    <property type="term" value="P:cell redox homeostasis"/>
    <property type="evidence" value="ECO:0007669"/>
    <property type="project" value="TreeGrafter"/>
</dbReference>
<dbReference type="SUPFAM" id="SSF53098">
    <property type="entry name" value="Ribonuclease H-like"/>
    <property type="match status" value="1"/>
</dbReference>
<dbReference type="Proteomes" id="UP000265515">
    <property type="component" value="Unassembled WGS sequence"/>
</dbReference>
<keyword evidence="4" id="KW-0560">Oxidoreductase</keyword>
<evidence type="ECO:0000256" key="5">
    <source>
        <dbReference type="ARBA" id="ARBA00023157"/>
    </source>
</evidence>
<keyword evidence="5" id="KW-1015">Disulfide bond</keyword>
<proteinExistence type="predicted"/>
<evidence type="ECO:0000259" key="8">
    <source>
        <dbReference type="PROSITE" id="PS50994"/>
    </source>
</evidence>
<accession>A0A388LEH1</accession>
<evidence type="ECO:0000256" key="2">
    <source>
        <dbReference type="ARBA" id="ARBA00022559"/>
    </source>
</evidence>
<evidence type="ECO:0000256" key="6">
    <source>
        <dbReference type="ARBA" id="ARBA00023284"/>
    </source>
</evidence>